<protein>
    <recommendedName>
        <fullName evidence="8">Neutral zinc metallopeptidase</fullName>
    </recommendedName>
</protein>
<reference evidence="7" key="1">
    <citation type="submission" date="2016-06" db="EMBL/GenBank/DDBJ databases">
        <authorList>
            <person name="Varghese N."/>
            <person name="Submissions Spin"/>
        </authorList>
    </citation>
    <scope>NUCLEOTIDE SEQUENCE [LARGE SCALE GENOMIC DNA]</scope>
    <source>
        <strain evidence="7">DSM 43817</strain>
    </source>
</reference>
<dbReference type="STRING" id="145854.GA0074692_1387"/>
<evidence type="ECO:0000256" key="3">
    <source>
        <dbReference type="ARBA" id="ARBA00022989"/>
    </source>
</evidence>
<evidence type="ECO:0000256" key="1">
    <source>
        <dbReference type="ARBA" id="ARBA00004167"/>
    </source>
</evidence>
<dbReference type="Pfam" id="PF04228">
    <property type="entry name" value="Zn_peptidase"/>
    <property type="match status" value="1"/>
</dbReference>
<keyword evidence="3" id="KW-1133">Transmembrane helix</keyword>
<organism evidence="6 7">
    <name type="scientific">Micromonospora pallida</name>
    <dbReference type="NCBI Taxonomy" id="145854"/>
    <lineage>
        <taxon>Bacteria</taxon>
        <taxon>Bacillati</taxon>
        <taxon>Actinomycetota</taxon>
        <taxon>Actinomycetes</taxon>
        <taxon>Micromonosporales</taxon>
        <taxon>Micromonosporaceae</taxon>
        <taxon>Micromonospora</taxon>
    </lineage>
</organism>
<keyword evidence="4" id="KW-0472">Membrane</keyword>
<name>A0A1C6RZ79_9ACTN</name>
<evidence type="ECO:0000256" key="2">
    <source>
        <dbReference type="ARBA" id="ARBA00022692"/>
    </source>
</evidence>
<dbReference type="PANTHER" id="PTHR30168">
    <property type="entry name" value="PUTATIVE MEMBRANE PROTEIN YPFJ"/>
    <property type="match status" value="1"/>
</dbReference>
<evidence type="ECO:0000256" key="4">
    <source>
        <dbReference type="ARBA" id="ARBA00023136"/>
    </source>
</evidence>
<gene>
    <name evidence="6" type="ORF">GA0074692_1387</name>
</gene>
<evidence type="ECO:0000313" key="6">
    <source>
        <dbReference type="EMBL" id="SCL22400.1"/>
    </source>
</evidence>
<evidence type="ECO:0000313" key="7">
    <source>
        <dbReference type="Proteomes" id="UP000198959"/>
    </source>
</evidence>
<dbReference type="GO" id="GO:0016020">
    <property type="term" value="C:membrane"/>
    <property type="evidence" value="ECO:0007669"/>
    <property type="project" value="UniProtKB-SubCell"/>
</dbReference>
<keyword evidence="2" id="KW-0812">Transmembrane</keyword>
<evidence type="ECO:0000256" key="5">
    <source>
        <dbReference type="SAM" id="MobiDB-lite"/>
    </source>
</evidence>
<dbReference type="InterPro" id="IPR007343">
    <property type="entry name" value="Uncharacterised_pept_Zn_put"/>
</dbReference>
<sequence>MPGPVPVAGIIATRSGYCWRTADAGEGTVTRTAAGRSRGPLTGLVVALVAVAACAVGPVTDDGDPGPGGPTPGTTSQDGTTRADSPTSVEAFKQDISDAVSSAETYWSAQFRGSGQRFQPVRRIVPYQREGEVACGGQAVPRNNAVYCPAGDFIAYDVAWAVAAFRQIGDAFLYYLLGHEYAHGVQARLGVRHEFTIEQELQADCMAGAYLGGSVQAGVLALEDGDLAEFREGLLAVGDEPGQPWFAEGSHGTARQRTEAFFSGYEKTLSACGLS</sequence>
<evidence type="ECO:0008006" key="8">
    <source>
        <dbReference type="Google" id="ProtNLM"/>
    </source>
</evidence>
<keyword evidence="7" id="KW-1185">Reference proteome</keyword>
<feature type="region of interest" description="Disordered" evidence="5">
    <location>
        <begin position="59"/>
        <end position="88"/>
    </location>
</feature>
<dbReference type="EMBL" id="FMHW01000002">
    <property type="protein sequence ID" value="SCL22400.1"/>
    <property type="molecule type" value="Genomic_DNA"/>
</dbReference>
<dbReference type="PANTHER" id="PTHR30168:SF0">
    <property type="entry name" value="INNER MEMBRANE PROTEIN"/>
    <property type="match status" value="1"/>
</dbReference>
<dbReference type="Proteomes" id="UP000198959">
    <property type="component" value="Unassembled WGS sequence"/>
</dbReference>
<proteinExistence type="predicted"/>
<accession>A0A1C6RZ79</accession>
<dbReference type="AlphaFoldDB" id="A0A1C6RZ79"/>
<comment type="subcellular location">
    <subcellularLocation>
        <location evidence="1">Membrane</location>
        <topology evidence="1">Single-pass membrane protein</topology>
    </subcellularLocation>
</comment>